<dbReference type="NCBIfam" id="NF007365">
    <property type="entry name" value="PRK09862.1"/>
    <property type="match status" value="1"/>
</dbReference>
<dbReference type="EMBL" id="JACCJZ010000010">
    <property type="protein sequence ID" value="NYZ61895.1"/>
    <property type="molecule type" value="Genomic_DNA"/>
</dbReference>
<proteinExistence type="inferred from homology"/>
<evidence type="ECO:0000313" key="5">
    <source>
        <dbReference type="EMBL" id="NYZ61895.1"/>
    </source>
</evidence>
<dbReference type="Pfam" id="PF01078">
    <property type="entry name" value="Mg_chelatase"/>
    <property type="match status" value="1"/>
</dbReference>
<evidence type="ECO:0000256" key="2">
    <source>
        <dbReference type="ARBA" id="ARBA00022741"/>
    </source>
</evidence>
<dbReference type="InterPro" id="IPR004482">
    <property type="entry name" value="Mg_chelat-rel"/>
</dbReference>
<dbReference type="InterPro" id="IPR020568">
    <property type="entry name" value="Ribosomal_Su5_D2-typ_SF"/>
</dbReference>
<dbReference type="AlphaFoldDB" id="A0A7Z0TXK5"/>
<dbReference type="Proteomes" id="UP000589896">
    <property type="component" value="Unassembled WGS sequence"/>
</dbReference>
<dbReference type="PRINTS" id="PR01657">
    <property type="entry name" value="MCMFAMILY"/>
</dbReference>
<dbReference type="InterPro" id="IPR003593">
    <property type="entry name" value="AAA+_ATPase"/>
</dbReference>
<dbReference type="InterPro" id="IPR025158">
    <property type="entry name" value="Mg_chelat-rel_C"/>
</dbReference>
<gene>
    <name evidence="5" type="ORF">H0E82_03820</name>
</gene>
<protein>
    <submittedName>
        <fullName evidence="5">YifB family Mg chelatase-like AAA ATPase</fullName>
    </submittedName>
</protein>
<comment type="similarity">
    <text evidence="1">Belongs to the Mg-chelatase subunits D/I family. ComM subfamily.</text>
</comment>
<dbReference type="NCBIfam" id="TIGR00368">
    <property type="entry name" value="YifB family Mg chelatase-like AAA ATPase"/>
    <property type="match status" value="1"/>
</dbReference>
<dbReference type="PANTHER" id="PTHR32039">
    <property type="entry name" value="MAGNESIUM-CHELATASE SUBUNIT CHLI"/>
    <property type="match status" value="1"/>
</dbReference>
<dbReference type="PANTHER" id="PTHR32039:SF7">
    <property type="entry name" value="COMPETENCE PROTEIN COMM"/>
    <property type="match status" value="1"/>
</dbReference>
<dbReference type="GO" id="GO:0005524">
    <property type="term" value="F:ATP binding"/>
    <property type="evidence" value="ECO:0007669"/>
    <property type="project" value="UniProtKB-KW"/>
</dbReference>
<dbReference type="InterPro" id="IPR001208">
    <property type="entry name" value="MCM_dom"/>
</dbReference>
<evidence type="ECO:0000256" key="3">
    <source>
        <dbReference type="ARBA" id="ARBA00022840"/>
    </source>
</evidence>
<dbReference type="Pfam" id="PF13541">
    <property type="entry name" value="ChlI"/>
    <property type="match status" value="1"/>
</dbReference>
<dbReference type="InterPro" id="IPR027417">
    <property type="entry name" value="P-loop_NTPase"/>
</dbReference>
<dbReference type="Gene3D" id="3.30.230.10">
    <property type="match status" value="1"/>
</dbReference>
<keyword evidence="3" id="KW-0067">ATP-binding</keyword>
<name>A0A7Z0TXK5_9GAMM</name>
<dbReference type="GO" id="GO:0003677">
    <property type="term" value="F:DNA binding"/>
    <property type="evidence" value="ECO:0007669"/>
    <property type="project" value="InterPro"/>
</dbReference>
<dbReference type="InterPro" id="IPR014721">
    <property type="entry name" value="Ribsml_uS5_D2-typ_fold_subgr"/>
</dbReference>
<keyword evidence="6" id="KW-1185">Reference proteome</keyword>
<feature type="domain" description="MCM C-terminal AAA(+) ATPase" evidence="4">
    <location>
        <begin position="287"/>
        <end position="382"/>
    </location>
</feature>
<dbReference type="SMART" id="SM00382">
    <property type="entry name" value="AAA"/>
    <property type="match status" value="1"/>
</dbReference>
<reference evidence="5 6" key="1">
    <citation type="submission" date="2020-07" db="EMBL/GenBank/DDBJ databases">
        <title>isolation of Luteimonas sp. SJ-16.</title>
        <authorList>
            <person name="Huang X.-X."/>
            <person name="Xu L."/>
            <person name="Sun J.-Q."/>
        </authorList>
    </citation>
    <scope>NUCLEOTIDE SEQUENCE [LARGE SCALE GENOMIC DNA]</scope>
    <source>
        <strain evidence="5 6">SJ-16</strain>
    </source>
</reference>
<dbReference type="Gene3D" id="3.40.50.300">
    <property type="entry name" value="P-loop containing nucleotide triphosphate hydrolases"/>
    <property type="match status" value="1"/>
</dbReference>
<organism evidence="5 6">
    <name type="scientific">Luteimonas deserti</name>
    <dbReference type="NCBI Taxonomy" id="2752306"/>
    <lineage>
        <taxon>Bacteria</taxon>
        <taxon>Pseudomonadati</taxon>
        <taxon>Pseudomonadota</taxon>
        <taxon>Gammaproteobacteria</taxon>
        <taxon>Lysobacterales</taxon>
        <taxon>Lysobacteraceae</taxon>
        <taxon>Luteimonas</taxon>
    </lineage>
</organism>
<dbReference type="SUPFAM" id="SSF54211">
    <property type="entry name" value="Ribosomal protein S5 domain 2-like"/>
    <property type="match status" value="1"/>
</dbReference>
<dbReference type="RefSeq" id="WP_180543973.1">
    <property type="nucleotide sequence ID" value="NZ_JACCJZ010000010.1"/>
</dbReference>
<dbReference type="SUPFAM" id="SSF52540">
    <property type="entry name" value="P-loop containing nucleoside triphosphate hydrolases"/>
    <property type="match status" value="1"/>
</dbReference>
<evidence type="ECO:0000259" key="4">
    <source>
        <dbReference type="PROSITE" id="PS50051"/>
    </source>
</evidence>
<dbReference type="CDD" id="cd00009">
    <property type="entry name" value="AAA"/>
    <property type="match status" value="1"/>
</dbReference>
<dbReference type="InterPro" id="IPR000523">
    <property type="entry name" value="Mg_chelatse_chII-like_cat_dom"/>
</dbReference>
<accession>A0A7Z0TXK5</accession>
<dbReference type="PROSITE" id="PS50051">
    <property type="entry name" value="MCM_2"/>
    <property type="match status" value="1"/>
</dbReference>
<dbReference type="Pfam" id="PF13335">
    <property type="entry name" value="Mg_chelatase_C"/>
    <property type="match status" value="1"/>
</dbReference>
<sequence>MGLALVHGRARAGIRAPAVKVEVHLAGGLPSMSIVGLPEAAVREAKDRVRAAIQCAQFEFPARRITVNLAPADLPKGGGRFDLPIALGILAASGQIPADALGDWEFLGELGLTGELRGTDGVLPAALAVAATGRRLLVPAANGAEAALASGVEVRTARTLLEVCALLGGQKALPLATAPEQRVPAGPDMREVRGQAQARRALEIAAAGGHHLLLVGPPGCGKTLLASRLPGLLPDASEAEALESAAVQSVSGRGLDPACWRTRPFRSPHHTASAIALVGGGSEPRPGEISLAHNGVLFLDELPEWDRRALEVLREPLESGVVTISRAARQSEFPARFQLVAAMNPCPCGWAGDASGRCRCTGDAITRYRARISGPLLDRIDLHVDVPRLPPAALRPDAPEGESSGHIRQRVIEARQRQLDRAGVTNAALDQAATARDCRLAPGDQALLERAIDALHLSARAMHRILRVARTIADLESHERIASLHLTEALGYRGFGRSG</sequence>
<dbReference type="InterPro" id="IPR045006">
    <property type="entry name" value="CHLI-like"/>
</dbReference>
<comment type="caution">
    <text evidence="5">The sequence shown here is derived from an EMBL/GenBank/DDBJ whole genome shotgun (WGS) entry which is preliminary data.</text>
</comment>
<keyword evidence="2" id="KW-0547">Nucleotide-binding</keyword>
<evidence type="ECO:0000313" key="6">
    <source>
        <dbReference type="Proteomes" id="UP000589896"/>
    </source>
</evidence>
<evidence type="ECO:0000256" key="1">
    <source>
        <dbReference type="ARBA" id="ARBA00006354"/>
    </source>
</evidence>